<dbReference type="GO" id="GO:0034986">
    <property type="term" value="F:iron chaperone activity"/>
    <property type="evidence" value="ECO:0007669"/>
    <property type="project" value="TreeGrafter"/>
</dbReference>
<dbReference type="PRINTS" id="PR00904">
    <property type="entry name" value="FRATAXIN"/>
</dbReference>
<evidence type="ECO:0000313" key="13">
    <source>
        <dbReference type="EMBL" id="GAX72625.1"/>
    </source>
</evidence>
<keyword evidence="14" id="KW-1185">Reference proteome</keyword>
<dbReference type="STRING" id="1157962.A0A250WP65"/>
<dbReference type="PROSITE" id="PS50810">
    <property type="entry name" value="FRATAXIN_2"/>
    <property type="match status" value="1"/>
</dbReference>
<dbReference type="SMART" id="SM01219">
    <property type="entry name" value="Frataxin_Cyay"/>
    <property type="match status" value="1"/>
</dbReference>
<dbReference type="GO" id="GO:0004322">
    <property type="term" value="F:ferroxidase activity"/>
    <property type="evidence" value="ECO:0007669"/>
    <property type="project" value="UniProtKB-EC"/>
</dbReference>
<dbReference type="EC" id="1.16.3.1" evidence="3"/>
<dbReference type="GO" id="GO:0006879">
    <property type="term" value="P:intracellular iron ion homeostasis"/>
    <property type="evidence" value="ECO:0007669"/>
    <property type="project" value="UniProtKB-KW"/>
</dbReference>
<protein>
    <recommendedName>
        <fullName evidence="3">ferroxidase</fullName>
        <ecNumber evidence="3">1.16.3.1</ecNumber>
    </recommendedName>
</protein>
<comment type="catalytic activity">
    <reaction evidence="12">
        <text>4 Fe(2+) + O2 + 4 H(+) = 4 Fe(3+) + 2 H2O</text>
        <dbReference type="Rhea" id="RHEA:11148"/>
        <dbReference type="ChEBI" id="CHEBI:15377"/>
        <dbReference type="ChEBI" id="CHEBI:15378"/>
        <dbReference type="ChEBI" id="CHEBI:15379"/>
        <dbReference type="ChEBI" id="CHEBI:29033"/>
        <dbReference type="ChEBI" id="CHEBI:29034"/>
        <dbReference type="EC" id="1.16.3.1"/>
    </reaction>
</comment>
<evidence type="ECO:0000256" key="4">
    <source>
        <dbReference type="ARBA" id="ARBA00022434"/>
    </source>
</evidence>
<organism evidence="13 14">
    <name type="scientific">Chlamydomonas eustigma</name>
    <dbReference type="NCBI Taxonomy" id="1157962"/>
    <lineage>
        <taxon>Eukaryota</taxon>
        <taxon>Viridiplantae</taxon>
        <taxon>Chlorophyta</taxon>
        <taxon>core chlorophytes</taxon>
        <taxon>Chlorophyceae</taxon>
        <taxon>CS clade</taxon>
        <taxon>Chlamydomonadales</taxon>
        <taxon>Chlamydomonadaceae</taxon>
        <taxon>Chlamydomonas</taxon>
    </lineage>
</organism>
<evidence type="ECO:0000256" key="12">
    <source>
        <dbReference type="ARBA" id="ARBA00047990"/>
    </source>
</evidence>
<dbReference type="NCBIfam" id="TIGR03421">
    <property type="entry name" value="FeS_CyaY"/>
    <property type="match status" value="1"/>
</dbReference>
<dbReference type="GO" id="GO:0016226">
    <property type="term" value="P:iron-sulfur cluster assembly"/>
    <property type="evidence" value="ECO:0007669"/>
    <property type="project" value="InterPro"/>
</dbReference>
<evidence type="ECO:0000256" key="5">
    <source>
        <dbReference type="ARBA" id="ARBA00022448"/>
    </source>
</evidence>
<comment type="subcellular location">
    <subcellularLocation>
        <location evidence="1">Mitochondrion</location>
    </subcellularLocation>
</comment>
<keyword evidence="6" id="KW-0410">Iron transport</keyword>
<keyword evidence="11" id="KW-0496">Mitochondrion</keyword>
<evidence type="ECO:0000256" key="11">
    <source>
        <dbReference type="ARBA" id="ARBA00023128"/>
    </source>
</evidence>
<dbReference type="GO" id="GO:0005739">
    <property type="term" value="C:mitochondrion"/>
    <property type="evidence" value="ECO:0007669"/>
    <property type="project" value="UniProtKB-SubCell"/>
</dbReference>
<keyword evidence="4" id="KW-0409">Iron storage</keyword>
<evidence type="ECO:0000256" key="6">
    <source>
        <dbReference type="ARBA" id="ARBA00022496"/>
    </source>
</evidence>
<evidence type="ECO:0000313" key="14">
    <source>
        <dbReference type="Proteomes" id="UP000232323"/>
    </source>
</evidence>
<evidence type="ECO:0000256" key="2">
    <source>
        <dbReference type="ARBA" id="ARBA00008183"/>
    </source>
</evidence>
<keyword evidence="5" id="KW-0813">Transport</keyword>
<evidence type="ECO:0000256" key="7">
    <source>
        <dbReference type="ARBA" id="ARBA00022946"/>
    </source>
</evidence>
<dbReference type="InterPro" id="IPR017789">
    <property type="entry name" value="Frataxin"/>
</dbReference>
<dbReference type="PANTHER" id="PTHR16821:SF2">
    <property type="entry name" value="FRATAXIN, MITOCHONDRIAL"/>
    <property type="match status" value="1"/>
</dbReference>
<dbReference type="GO" id="GO:0008198">
    <property type="term" value="F:ferrous iron binding"/>
    <property type="evidence" value="ECO:0007669"/>
    <property type="project" value="TreeGrafter"/>
</dbReference>
<dbReference type="InterPro" id="IPR002908">
    <property type="entry name" value="Frataxin/CyaY"/>
</dbReference>
<dbReference type="PROSITE" id="PS01344">
    <property type="entry name" value="FRATAXIN_1"/>
    <property type="match status" value="1"/>
</dbReference>
<dbReference type="GO" id="GO:0006826">
    <property type="term" value="P:iron ion transport"/>
    <property type="evidence" value="ECO:0007669"/>
    <property type="project" value="UniProtKB-KW"/>
</dbReference>
<keyword evidence="9" id="KW-0408">Iron</keyword>
<evidence type="ECO:0000256" key="9">
    <source>
        <dbReference type="ARBA" id="ARBA00023004"/>
    </source>
</evidence>
<dbReference type="EMBL" id="BEGY01000001">
    <property type="protein sequence ID" value="GAX72625.1"/>
    <property type="molecule type" value="Genomic_DNA"/>
</dbReference>
<proteinExistence type="inferred from homology"/>
<dbReference type="Proteomes" id="UP000232323">
    <property type="component" value="Unassembled WGS sequence"/>
</dbReference>
<keyword evidence="7" id="KW-0809">Transit peptide</keyword>
<dbReference type="SUPFAM" id="SSF55387">
    <property type="entry name" value="Frataxin/Nqo15-like"/>
    <property type="match status" value="1"/>
</dbReference>
<dbReference type="GO" id="GO:0008199">
    <property type="term" value="F:ferric iron binding"/>
    <property type="evidence" value="ECO:0007669"/>
    <property type="project" value="InterPro"/>
</dbReference>
<evidence type="ECO:0000256" key="3">
    <source>
        <dbReference type="ARBA" id="ARBA00013107"/>
    </source>
</evidence>
<dbReference type="InterPro" id="IPR036524">
    <property type="entry name" value="Frataxin/CyaY_sf"/>
</dbReference>
<sequence>MSLCPPRDASSNINVPEAQRDPNEWNEKIYHEESDKALDLLHEKLEAYVEDLGIPESDVEYSQGVLTVCLGKLGTFVINKQTPNKQIWMSSPVSGPFRYDWNSGLWVYHRDGRMLLQQLETELEGLTGKPIKLLS</sequence>
<dbReference type="AlphaFoldDB" id="A0A250WP65"/>
<dbReference type="PANTHER" id="PTHR16821">
    <property type="entry name" value="FRATAXIN"/>
    <property type="match status" value="1"/>
</dbReference>
<dbReference type="Gene3D" id="3.30.920.10">
    <property type="entry name" value="Frataxin/CyaY"/>
    <property type="match status" value="1"/>
</dbReference>
<evidence type="ECO:0000256" key="10">
    <source>
        <dbReference type="ARBA" id="ARBA00023065"/>
    </source>
</evidence>
<evidence type="ECO:0000256" key="8">
    <source>
        <dbReference type="ARBA" id="ARBA00023002"/>
    </source>
</evidence>
<keyword evidence="10" id="KW-0406">Ion transport</keyword>
<keyword evidence="8" id="KW-0560">Oxidoreductase</keyword>
<evidence type="ECO:0000256" key="1">
    <source>
        <dbReference type="ARBA" id="ARBA00004173"/>
    </source>
</evidence>
<gene>
    <name evidence="13" type="ORF">CEUSTIGMA_g81.t1</name>
</gene>
<comment type="caution">
    <text evidence="13">The sequence shown here is derived from an EMBL/GenBank/DDBJ whole genome shotgun (WGS) entry which is preliminary data.</text>
</comment>
<dbReference type="InterPro" id="IPR020895">
    <property type="entry name" value="Frataxin_CS"/>
</dbReference>
<dbReference type="Pfam" id="PF01491">
    <property type="entry name" value="Frataxin_Cyay"/>
    <property type="match status" value="1"/>
</dbReference>
<name>A0A250WP65_9CHLO</name>
<comment type="similarity">
    <text evidence="2">Belongs to the frataxin family.</text>
</comment>
<dbReference type="OrthoDB" id="1897642at2759"/>
<reference evidence="13 14" key="1">
    <citation type="submission" date="2017-08" db="EMBL/GenBank/DDBJ databases">
        <title>Acidophilic green algal genome provides insights into adaptation to an acidic environment.</title>
        <authorList>
            <person name="Hirooka S."/>
            <person name="Hirose Y."/>
            <person name="Kanesaki Y."/>
            <person name="Higuchi S."/>
            <person name="Fujiwara T."/>
            <person name="Onuma R."/>
            <person name="Era A."/>
            <person name="Ohbayashi R."/>
            <person name="Uzuka A."/>
            <person name="Nozaki H."/>
            <person name="Yoshikawa H."/>
            <person name="Miyagishima S.Y."/>
        </authorList>
    </citation>
    <scope>NUCLEOTIDE SEQUENCE [LARGE SCALE GENOMIC DNA]</scope>
    <source>
        <strain evidence="13 14">NIES-2499</strain>
    </source>
</reference>
<dbReference type="GO" id="GO:0051537">
    <property type="term" value="F:2 iron, 2 sulfur cluster binding"/>
    <property type="evidence" value="ECO:0007669"/>
    <property type="project" value="TreeGrafter"/>
</dbReference>
<accession>A0A250WP65</accession>
<dbReference type="NCBIfam" id="TIGR03422">
    <property type="entry name" value="mito_frataxin"/>
    <property type="match status" value="1"/>
</dbReference>